<keyword evidence="2" id="KW-1185">Reference proteome</keyword>
<reference evidence="2" key="1">
    <citation type="journal article" date="2019" name="Int. J. Syst. Evol. Microbiol.">
        <title>The Global Catalogue of Microorganisms (GCM) 10K type strain sequencing project: providing services to taxonomists for standard genome sequencing and annotation.</title>
        <authorList>
            <consortium name="The Broad Institute Genomics Platform"/>
            <consortium name="The Broad Institute Genome Sequencing Center for Infectious Disease"/>
            <person name="Wu L."/>
            <person name="Ma J."/>
        </authorList>
    </citation>
    <scope>NUCLEOTIDE SEQUENCE [LARGE SCALE GENOMIC DNA]</scope>
    <source>
        <strain evidence="2">KCTC 42953</strain>
    </source>
</reference>
<organism evidence="1 2">
    <name type="scientific">Marinicella sediminis</name>
    <dbReference type="NCBI Taxonomy" id="1792834"/>
    <lineage>
        <taxon>Bacteria</taxon>
        <taxon>Pseudomonadati</taxon>
        <taxon>Pseudomonadota</taxon>
        <taxon>Gammaproteobacteria</taxon>
        <taxon>Lysobacterales</taxon>
        <taxon>Marinicellaceae</taxon>
        <taxon>Marinicella</taxon>
    </lineage>
</organism>
<protein>
    <recommendedName>
        <fullName evidence="3">Tetratricopeptide repeat protein</fullName>
    </recommendedName>
</protein>
<accession>A0ABV7JGF1</accession>
<gene>
    <name evidence="1" type="ORF">ACFODZ_17095</name>
</gene>
<evidence type="ECO:0000313" key="2">
    <source>
        <dbReference type="Proteomes" id="UP001595533"/>
    </source>
</evidence>
<dbReference type="Proteomes" id="UP001595533">
    <property type="component" value="Unassembled WGS sequence"/>
</dbReference>
<sequence length="240" mass="27547">WFSPFKTMIFRDSAVISCGKCLKWPYDISEGVPVRAFVVIGKKMKSINTLYVLLMISSCTLSEKSNACNNIDIKYYEDGYDKLNSLVCEAFKAWDDLEYSKSISLFEEAANIEIFETPNIKYYPILTELYWKIGDVDNAQKNLQISKLSLEIVLGIVECRWNGFSTTDNITVKQALDEKLVGIYRSNKIVKEPYGDYVFLKMCNENMLDGYIKNAGLDTIYRLSKEYFDVKSKFGGNLNN</sequence>
<proteinExistence type="predicted"/>
<dbReference type="RefSeq" id="WP_379876781.1">
    <property type="nucleotide sequence ID" value="NZ_JBHRTS010000023.1"/>
</dbReference>
<name>A0ABV7JGF1_9GAMM</name>
<evidence type="ECO:0008006" key="3">
    <source>
        <dbReference type="Google" id="ProtNLM"/>
    </source>
</evidence>
<feature type="non-terminal residue" evidence="1">
    <location>
        <position position="1"/>
    </location>
</feature>
<comment type="caution">
    <text evidence="1">The sequence shown here is derived from an EMBL/GenBank/DDBJ whole genome shotgun (WGS) entry which is preliminary data.</text>
</comment>
<evidence type="ECO:0000313" key="1">
    <source>
        <dbReference type="EMBL" id="MFC3195970.1"/>
    </source>
</evidence>
<dbReference type="EMBL" id="JBHRTS010000023">
    <property type="protein sequence ID" value="MFC3195970.1"/>
    <property type="molecule type" value="Genomic_DNA"/>
</dbReference>